<dbReference type="KEGG" id="ccp:CHC_T00004857001"/>
<dbReference type="OrthoDB" id="10507054at2759"/>
<accession>R7QGL0</accession>
<dbReference type="RefSeq" id="XP_005716415.1">
    <property type="nucleotide sequence ID" value="XM_005716358.1"/>
</dbReference>
<evidence type="ECO:0000313" key="1">
    <source>
        <dbReference type="EMBL" id="CDF36596.1"/>
    </source>
</evidence>
<dbReference type="Gramene" id="CDF36596">
    <property type="protein sequence ID" value="CDF36596"/>
    <property type="gene ID" value="CHC_T00004857001"/>
</dbReference>
<sequence>MSAETPPLEQLTATYTALAKELGNIGVPGLELIIDKANAKLFETVNDEIASTVSEIKAISEEGIEQLRDILAAVQALPDSLSETISALCKDICFSQYVPISFYITELVSSLQEVVQDPRVIFPRVPCGDMPVDPVLISRFKKRYYCVENLNQNDPNLKQSERSMPMVPESAMDVVVNVTSSFESITDDYLATAKALEQLSGGMQEIQDRFDTLRPAAEPILELLEMNGQINDVVSQLSMMMKTGIKSTSESPRSLKGQMNSDPVCQITEISCLFEKMGDLKQELEVSVARLRESSDLISSLIANLRDFLSVVLHRLTSILETARRLEANIPRIGRELREFFMPTGFKTLFLRPSATLLSILEGLENIKESLSKPLLDTAKAISSIEESDHVRSVLVVKNNVDELEQIPTKLVLVFQTLKTRQVISIAVEQVISQLRNELRVNVIATTATSLLQGSGLEHIANQVGGQLGF</sequence>
<gene>
    <name evidence="1" type="ORF">CHC_T00004857001</name>
</gene>
<dbReference type="EMBL" id="HG001791">
    <property type="protein sequence ID" value="CDF36596.1"/>
    <property type="molecule type" value="Genomic_DNA"/>
</dbReference>
<dbReference type="GeneID" id="17324125"/>
<organism evidence="1 2">
    <name type="scientific">Chondrus crispus</name>
    <name type="common">Carrageen Irish moss</name>
    <name type="synonym">Polymorpha crispa</name>
    <dbReference type="NCBI Taxonomy" id="2769"/>
    <lineage>
        <taxon>Eukaryota</taxon>
        <taxon>Rhodophyta</taxon>
        <taxon>Florideophyceae</taxon>
        <taxon>Rhodymeniophycidae</taxon>
        <taxon>Gigartinales</taxon>
        <taxon>Gigartinaceae</taxon>
        <taxon>Chondrus</taxon>
    </lineage>
</organism>
<dbReference type="AlphaFoldDB" id="R7QGL0"/>
<proteinExistence type="predicted"/>
<dbReference type="Proteomes" id="UP000012073">
    <property type="component" value="Unassembled WGS sequence"/>
</dbReference>
<keyword evidence="2" id="KW-1185">Reference proteome</keyword>
<reference evidence="2" key="1">
    <citation type="journal article" date="2013" name="Proc. Natl. Acad. Sci. U.S.A.">
        <title>Genome structure and metabolic features in the red seaweed Chondrus crispus shed light on evolution of the Archaeplastida.</title>
        <authorList>
            <person name="Collen J."/>
            <person name="Porcel B."/>
            <person name="Carre W."/>
            <person name="Ball S.G."/>
            <person name="Chaparro C."/>
            <person name="Tonon T."/>
            <person name="Barbeyron T."/>
            <person name="Michel G."/>
            <person name="Noel B."/>
            <person name="Valentin K."/>
            <person name="Elias M."/>
            <person name="Artiguenave F."/>
            <person name="Arun A."/>
            <person name="Aury J.M."/>
            <person name="Barbosa-Neto J.F."/>
            <person name="Bothwell J.H."/>
            <person name="Bouget F.Y."/>
            <person name="Brillet L."/>
            <person name="Cabello-Hurtado F."/>
            <person name="Capella-Gutierrez S."/>
            <person name="Charrier B."/>
            <person name="Cladiere L."/>
            <person name="Cock J.M."/>
            <person name="Coelho S.M."/>
            <person name="Colleoni C."/>
            <person name="Czjzek M."/>
            <person name="Da Silva C."/>
            <person name="Delage L."/>
            <person name="Denoeud F."/>
            <person name="Deschamps P."/>
            <person name="Dittami S.M."/>
            <person name="Gabaldon T."/>
            <person name="Gachon C.M."/>
            <person name="Groisillier A."/>
            <person name="Herve C."/>
            <person name="Jabbari K."/>
            <person name="Katinka M."/>
            <person name="Kloareg B."/>
            <person name="Kowalczyk N."/>
            <person name="Labadie K."/>
            <person name="Leblanc C."/>
            <person name="Lopez P.J."/>
            <person name="McLachlan D.H."/>
            <person name="Meslet-Cladiere L."/>
            <person name="Moustafa A."/>
            <person name="Nehr Z."/>
            <person name="Nyvall Collen P."/>
            <person name="Panaud O."/>
            <person name="Partensky F."/>
            <person name="Poulain J."/>
            <person name="Rensing S.A."/>
            <person name="Rousvoal S."/>
            <person name="Samson G."/>
            <person name="Symeonidi A."/>
            <person name="Weissenbach J."/>
            <person name="Zambounis A."/>
            <person name="Wincker P."/>
            <person name="Boyen C."/>
        </authorList>
    </citation>
    <scope>NUCLEOTIDE SEQUENCE [LARGE SCALE GENOMIC DNA]</scope>
    <source>
        <strain evidence="2">cv. Stackhouse</strain>
    </source>
</reference>
<name>R7QGL0_CHOCR</name>
<evidence type="ECO:0000313" key="2">
    <source>
        <dbReference type="Proteomes" id="UP000012073"/>
    </source>
</evidence>
<protein>
    <submittedName>
        <fullName evidence="1">Uncharacterized protein</fullName>
    </submittedName>
</protein>